<keyword evidence="2" id="KW-1185">Reference proteome</keyword>
<evidence type="ECO:0000313" key="1">
    <source>
        <dbReference type="EMBL" id="GCB84296.1"/>
    </source>
</evidence>
<dbReference type="EMBL" id="BFAA01068082">
    <property type="protein sequence ID" value="GCB84296.1"/>
    <property type="molecule type" value="Genomic_DNA"/>
</dbReference>
<evidence type="ECO:0000313" key="2">
    <source>
        <dbReference type="Proteomes" id="UP000288216"/>
    </source>
</evidence>
<dbReference type="STRING" id="75743.A0A401QG00"/>
<accession>A0A401QG00</accession>
<sequence length="110" mass="13091">MALNGSAENVNITDPVLAAFVRRQRRWEEHERRKNTTLAERFVRFAQKKHLTFRRSILMTGYAVRNLLFGRPPMEQLMEELEYVNKKLYESADAESQRKAWTKPEDHVEL</sequence>
<dbReference type="AlphaFoldDB" id="A0A401QG00"/>
<comment type="caution">
    <text evidence="1">The sequence shown here is derived from an EMBL/GenBank/DDBJ whole genome shotgun (WGS) entry which is preliminary data.</text>
</comment>
<gene>
    <name evidence="1" type="ORF">scyTo_0025034</name>
</gene>
<dbReference type="OrthoDB" id="206689at2759"/>
<dbReference type="Proteomes" id="UP000288216">
    <property type="component" value="Unassembled WGS sequence"/>
</dbReference>
<reference evidence="1 2" key="1">
    <citation type="journal article" date="2018" name="Nat. Ecol. Evol.">
        <title>Shark genomes provide insights into elasmobranch evolution and the origin of vertebrates.</title>
        <authorList>
            <person name="Hara Y"/>
            <person name="Yamaguchi K"/>
            <person name="Onimaru K"/>
            <person name="Kadota M"/>
            <person name="Koyanagi M"/>
            <person name="Keeley SD"/>
            <person name="Tatsumi K"/>
            <person name="Tanaka K"/>
            <person name="Motone F"/>
            <person name="Kageyama Y"/>
            <person name="Nozu R"/>
            <person name="Adachi N"/>
            <person name="Nishimura O"/>
            <person name="Nakagawa R"/>
            <person name="Tanegashima C"/>
            <person name="Kiyatake I"/>
            <person name="Matsumoto R"/>
            <person name="Murakumo K"/>
            <person name="Nishida K"/>
            <person name="Terakita A"/>
            <person name="Kuratani S"/>
            <person name="Sato K"/>
            <person name="Hyodo S Kuraku.S."/>
        </authorList>
    </citation>
    <scope>NUCLEOTIDE SEQUENCE [LARGE SCALE GENOMIC DNA]</scope>
</reference>
<proteinExistence type="predicted"/>
<name>A0A401QG00_SCYTO</name>
<protein>
    <submittedName>
        <fullName evidence="1">Uncharacterized protein</fullName>
    </submittedName>
</protein>
<organism evidence="1 2">
    <name type="scientific">Scyliorhinus torazame</name>
    <name type="common">Cloudy catshark</name>
    <name type="synonym">Catulus torazame</name>
    <dbReference type="NCBI Taxonomy" id="75743"/>
    <lineage>
        <taxon>Eukaryota</taxon>
        <taxon>Metazoa</taxon>
        <taxon>Chordata</taxon>
        <taxon>Craniata</taxon>
        <taxon>Vertebrata</taxon>
        <taxon>Chondrichthyes</taxon>
        <taxon>Elasmobranchii</taxon>
        <taxon>Galeomorphii</taxon>
        <taxon>Galeoidea</taxon>
        <taxon>Carcharhiniformes</taxon>
        <taxon>Scyliorhinidae</taxon>
        <taxon>Scyliorhinus</taxon>
    </lineage>
</organism>
<dbReference type="OMA" id="RPPMEQL"/>